<dbReference type="Gene3D" id="3.40.120.10">
    <property type="entry name" value="Alpha-D-Glucose-1,6-Bisphosphate, subunit A, domain 3"/>
    <property type="match status" value="3"/>
</dbReference>
<comment type="caution">
    <text evidence="12">The sequence shown here is derived from an EMBL/GenBank/DDBJ whole genome shotgun (WGS) entry which is preliminary data.</text>
</comment>
<dbReference type="PROSITE" id="PS00710">
    <property type="entry name" value="PGM_PMM"/>
    <property type="match status" value="1"/>
</dbReference>
<dbReference type="SUPFAM" id="SSF53738">
    <property type="entry name" value="Phosphoglucomutase, first 3 domains"/>
    <property type="match status" value="3"/>
</dbReference>
<evidence type="ECO:0000259" key="8">
    <source>
        <dbReference type="Pfam" id="PF00408"/>
    </source>
</evidence>
<evidence type="ECO:0000256" key="4">
    <source>
        <dbReference type="ARBA" id="ARBA00022723"/>
    </source>
</evidence>
<dbReference type="InterPro" id="IPR016055">
    <property type="entry name" value="A-D-PHexomutase_a/b/a-I/II/III"/>
</dbReference>
<feature type="domain" description="Alpha-D-phosphohexomutase alpha/beta/alpha" evidence="10">
    <location>
        <begin position="199"/>
        <end position="297"/>
    </location>
</feature>
<organism evidence="12 13">
    <name type="scientific">Aeromicrobium flavum</name>
    <dbReference type="NCBI Taxonomy" id="416568"/>
    <lineage>
        <taxon>Bacteria</taxon>
        <taxon>Bacillati</taxon>
        <taxon>Actinomycetota</taxon>
        <taxon>Actinomycetes</taxon>
        <taxon>Propionibacteriales</taxon>
        <taxon>Nocardioidaceae</taxon>
        <taxon>Aeromicrobium</taxon>
    </lineage>
</organism>
<dbReference type="GO" id="GO:0005975">
    <property type="term" value="P:carbohydrate metabolic process"/>
    <property type="evidence" value="ECO:0007669"/>
    <property type="project" value="InterPro"/>
</dbReference>
<evidence type="ECO:0000256" key="5">
    <source>
        <dbReference type="ARBA" id="ARBA00022842"/>
    </source>
</evidence>
<evidence type="ECO:0000313" key="13">
    <source>
        <dbReference type="Proteomes" id="UP000321769"/>
    </source>
</evidence>
<dbReference type="AlphaFoldDB" id="A0A512HTL3"/>
<keyword evidence="6" id="KW-0413">Isomerase</keyword>
<dbReference type="Pfam" id="PF02878">
    <property type="entry name" value="PGM_PMM_I"/>
    <property type="match status" value="1"/>
</dbReference>
<dbReference type="InterPro" id="IPR005843">
    <property type="entry name" value="A-D-PHexomutase_C"/>
</dbReference>
<feature type="domain" description="Alpha-D-phosphohexomutase alpha/beta/alpha" evidence="11">
    <location>
        <begin position="309"/>
        <end position="419"/>
    </location>
</feature>
<keyword evidence="5 7" id="KW-0460">Magnesium</keyword>
<comment type="similarity">
    <text evidence="2 7">Belongs to the phosphohexose mutase family.</text>
</comment>
<dbReference type="InterPro" id="IPR005845">
    <property type="entry name" value="A-D-PHexomutase_a/b/a-II"/>
</dbReference>
<dbReference type="InterPro" id="IPR016066">
    <property type="entry name" value="A-D-PHexomutase_CS"/>
</dbReference>
<name>A0A512HTL3_9ACTN</name>
<keyword evidence="13" id="KW-1185">Reference proteome</keyword>
<dbReference type="InterPro" id="IPR005846">
    <property type="entry name" value="A-D-PHexomutase_a/b/a-III"/>
</dbReference>
<proteinExistence type="inferred from homology"/>
<evidence type="ECO:0000256" key="6">
    <source>
        <dbReference type="ARBA" id="ARBA00023235"/>
    </source>
</evidence>
<feature type="domain" description="Alpha-D-phosphohexomutase C-terminal" evidence="8">
    <location>
        <begin position="482"/>
        <end position="506"/>
    </location>
</feature>
<dbReference type="Pfam" id="PF02880">
    <property type="entry name" value="PGM_PMM_III"/>
    <property type="match status" value="1"/>
</dbReference>
<dbReference type="InterPro" id="IPR005844">
    <property type="entry name" value="A-D-PHexomutase_a/b/a-I"/>
</dbReference>
<dbReference type="Gene3D" id="3.30.310.50">
    <property type="entry name" value="Alpha-D-phosphohexomutase, C-terminal domain"/>
    <property type="match status" value="1"/>
</dbReference>
<accession>A0A512HTL3</accession>
<keyword evidence="4 7" id="KW-0479">Metal-binding</keyword>
<keyword evidence="3" id="KW-0597">Phosphoprotein</keyword>
<dbReference type="GO" id="GO:0000287">
    <property type="term" value="F:magnesium ion binding"/>
    <property type="evidence" value="ECO:0007669"/>
    <property type="project" value="InterPro"/>
</dbReference>
<dbReference type="InterPro" id="IPR036900">
    <property type="entry name" value="A-D-PHexomutase_C_sf"/>
</dbReference>
<dbReference type="RefSeq" id="WP_146826231.1">
    <property type="nucleotide sequence ID" value="NZ_BAAAYQ010000005.1"/>
</dbReference>
<dbReference type="Proteomes" id="UP000321769">
    <property type="component" value="Unassembled WGS sequence"/>
</dbReference>
<evidence type="ECO:0000259" key="10">
    <source>
        <dbReference type="Pfam" id="PF02879"/>
    </source>
</evidence>
<dbReference type="PANTHER" id="PTHR45745">
    <property type="entry name" value="PHOSPHOMANNOMUTASE 45A"/>
    <property type="match status" value="1"/>
</dbReference>
<reference evidence="12 13" key="1">
    <citation type="submission" date="2019-07" db="EMBL/GenBank/DDBJ databases">
        <title>Whole genome shotgun sequence of Aeromicrobium flavum NBRC 107625.</title>
        <authorList>
            <person name="Hosoyama A."/>
            <person name="Uohara A."/>
            <person name="Ohji S."/>
            <person name="Ichikawa N."/>
        </authorList>
    </citation>
    <scope>NUCLEOTIDE SEQUENCE [LARGE SCALE GENOMIC DNA]</scope>
    <source>
        <strain evidence="12 13">NBRC 107625</strain>
    </source>
</reference>
<dbReference type="CDD" id="cd05799">
    <property type="entry name" value="PGM2"/>
    <property type="match status" value="1"/>
</dbReference>
<comment type="cofactor">
    <cofactor evidence="1">
        <name>Mg(2+)</name>
        <dbReference type="ChEBI" id="CHEBI:18420"/>
    </cofactor>
</comment>
<dbReference type="PANTHER" id="PTHR45745:SF1">
    <property type="entry name" value="PHOSPHOGLUCOMUTASE 2B-RELATED"/>
    <property type="match status" value="1"/>
</dbReference>
<gene>
    <name evidence="12" type="ORF">AFL01nite_11110</name>
</gene>
<evidence type="ECO:0000256" key="3">
    <source>
        <dbReference type="ARBA" id="ARBA00022553"/>
    </source>
</evidence>
<dbReference type="InterPro" id="IPR005841">
    <property type="entry name" value="Alpha-D-phosphohexomutase_SF"/>
</dbReference>
<evidence type="ECO:0000256" key="2">
    <source>
        <dbReference type="ARBA" id="ARBA00010231"/>
    </source>
</evidence>
<dbReference type="GO" id="GO:0008973">
    <property type="term" value="F:phosphopentomutase activity"/>
    <property type="evidence" value="ECO:0007669"/>
    <property type="project" value="TreeGrafter"/>
</dbReference>
<evidence type="ECO:0000256" key="1">
    <source>
        <dbReference type="ARBA" id="ARBA00001946"/>
    </source>
</evidence>
<evidence type="ECO:0000313" key="12">
    <source>
        <dbReference type="EMBL" id="GEO88784.1"/>
    </source>
</evidence>
<dbReference type="OrthoDB" id="9806956at2"/>
<evidence type="ECO:0000256" key="7">
    <source>
        <dbReference type="RuleBase" id="RU004326"/>
    </source>
</evidence>
<dbReference type="EMBL" id="BJZQ01000003">
    <property type="protein sequence ID" value="GEO88784.1"/>
    <property type="molecule type" value="Genomic_DNA"/>
</dbReference>
<dbReference type="SUPFAM" id="SSF55957">
    <property type="entry name" value="Phosphoglucomutase, C-terminal domain"/>
    <property type="match status" value="1"/>
</dbReference>
<sequence length="538" mass="56212">MTSLDLARDWISQDPDPQTRDELTALIDAGERAEIAARFAGRLQFGTAGLRGELGAGPMRMNRVTVARAAAGLAQHLLGTASDPSVVVGYDARTNSDVFARDTAEIMQAAGVRAMLLPEHLPTPVLAFAIGHLGASAGVMVTASHNPPRDNGYKVYLADTSQIVPPADAEIAACIDAVGRVDELGRDTGYRVLGPDVAEAYLDAVAALVPDGPRDLVVAYTPMHGVGGRLLGAAAERAGFADPLVVEQQAQPDPAFPTVAFPNPEEPGAMDLALALAASVDADVVIANDPDADRCAVGVRTADGHRMLTGDQVGVLLAESLLSRGVEGSYACSIVSSDLLGRQAAAHGQPWQQTLTGFKWIGKVEGLVFGYEEALGYCVAPHIARDKDGISAALLILSLAASLKAEGRTLLDLLDDIYRRHGWHATGQLAVRVDDLAVIATAMERLRTRPPRTLAGATVSSVDDLALGYRGLPPTDGIRLGLDGGSRIICRPSGTEPKLKCYVEAVVAVDESLDAARETAAATVDAIIADLSAHLGLS</sequence>
<dbReference type="Pfam" id="PF02879">
    <property type="entry name" value="PGM_PMM_II"/>
    <property type="match status" value="1"/>
</dbReference>
<dbReference type="GO" id="GO:0006166">
    <property type="term" value="P:purine ribonucleoside salvage"/>
    <property type="evidence" value="ECO:0007669"/>
    <property type="project" value="TreeGrafter"/>
</dbReference>
<evidence type="ECO:0000259" key="9">
    <source>
        <dbReference type="Pfam" id="PF02878"/>
    </source>
</evidence>
<dbReference type="PRINTS" id="PR00509">
    <property type="entry name" value="PGMPMM"/>
</dbReference>
<protein>
    <submittedName>
        <fullName evidence="12">Phosphomannomutase</fullName>
    </submittedName>
</protein>
<dbReference type="Pfam" id="PF00408">
    <property type="entry name" value="PGM_PMM_IV"/>
    <property type="match status" value="1"/>
</dbReference>
<feature type="domain" description="Alpha-D-phosphohexomutase alpha/beta/alpha" evidence="9">
    <location>
        <begin position="43"/>
        <end position="177"/>
    </location>
</feature>
<evidence type="ECO:0000259" key="11">
    <source>
        <dbReference type="Pfam" id="PF02880"/>
    </source>
</evidence>